<evidence type="ECO:0000313" key="2">
    <source>
        <dbReference type="Proteomes" id="UP001476807"/>
    </source>
</evidence>
<keyword evidence="2" id="KW-1185">Reference proteome</keyword>
<comment type="caution">
    <text evidence="1">The sequence shown here is derived from an EMBL/GenBank/DDBJ whole genome shotgun (WGS) entry which is preliminary data.</text>
</comment>
<dbReference type="Proteomes" id="UP001476807">
    <property type="component" value="Unassembled WGS sequence"/>
</dbReference>
<gene>
    <name evidence="1" type="ORF">ABS362_03185</name>
</gene>
<protein>
    <submittedName>
        <fullName evidence="1">Imm41 family immunity protein</fullName>
    </submittedName>
</protein>
<proteinExistence type="predicted"/>
<reference evidence="1 2" key="1">
    <citation type="submission" date="2024-06" db="EMBL/GenBank/DDBJ databases">
        <title>Pontibacter populi HYL7-15.</title>
        <authorList>
            <person name="Kim M.K."/>
        </authorList>
    </citation>
    <scope>NUCLEOTIDE SEQUENCE [LARGE SCALE GENOMIC DNA]</scope>
    <source>
        <strain evidence="1 2">HYL7-15</strain>
    </source>
</reference>
<evidence type="ECO:0000313" key="1">
    <source>
        <dbReference type="EMBL" id="MER2996531.1"/>
    </source>
</evidence>
<sequence>MNKEEAKKIIEDNAATENESFLDFIHERWTFNEVAFWKYYNSIKLLAFELRNEESLSRDLTYKIIKSNQYYLLLIGCHFDKNDLFEIKNLPDNYTQFSERLRIAIDAFLTGSPINDETEELLDND</sequence>
<organism evidence="1 2">
    <name type="scientific">Pontibacter populi</name>
    <dbReference type="NCBI Taxonomy" id="890055"/>
    <lineage>
        <taxon>Bacteria</taxon>
        <taxon>Pseudomonadati</taxon>
        <taxon>Bacteroidota</taxon>
        <taxon>Cytophagia</taxon>
        <taxon>Cytophagales</taxon>
        <taxon>Hymenobacteraceae</taxon>
        <taxon>Pontibacter</taxon>
    </lineage>
</organism>
<accession>A0ABV1RQ79</accession>
<name>A0ABV1RQ79_9BACT</name>
<dbReference type="RefSeq" id="WP_350410840.1">
    <property type="nucleotide sequence ID" value="NZ_JBEOKT010000002.1"/>
</dbReference>
<dbReference type="EMBL" id="JBEOKT010000002">
    <property type="protein sequence ID" value="MER2996531.1"/>
    <property type="molecule type" value="Genomic_DNA"/>
</dbReference>